<accession>A0ABD3BS53</accession>
<keyword evidence="2 6" id="KW-0812">Transmembrane</keyword>
<evidence type="ECO:0000313" key="9">
    <source>
        <dbReference type="Proteomes" id="UP001632038"/>
    </source>
</evidence>
<evidence type="ECO:0000256" key="2">
    <source>
        <dbReference type="ARBA" id="ARBA00022692"/>
    </source>
</evidence>
<dbReference type="Proteomes" id="UP001632038">
    <property type="component" value="Unassembled WGS sequence"/>
</dbReference>
<reference evidence="9" key="1">
    <citation type="journal article" date="2024" name="IScience">
        <title>Strigolactones Initiate the Formation of Haustorium-like Structures in Castilleja.</title>
        <authorList>
            <person name="Buerger M."/>
            <person name="Peterson D."/>
            <person name="Chory J."/>
        </authorList>
    </citation>
    <scope>NUCLEOTIDE SEQUENCE [LARGE SCALE GENOMIC DNA]</scope>
</reference>
<dbReference type="EMBL" id="JAVIJP010000066">
    <property type="protein sequence ID" value="KAL3620270.1"/>
    <property type="molecule type" value="Genomic_DNA"/>
</dbReference>
<evidence type="ECO:0000313" key="8">
    <source>
        <dbReference type="EMBL" id="KAL3620270.1"/>
    </source>
</evidence>
<keyword evidence="4 6" id="KW-0472">Membrane</keyword>
<feature type="compositionally biased region" description="Pro residues" evidence="5">
    <location>
        <begin position="33"/>
        <end position="47"/>
    </location>
</feature>
<gene>
    <name evidence="8" type="ORF">CASFOL_035182</name>
</gene>
<keyword evidence="3 6" id="KW-1133">Transmembrane helix</keyword>
<evidence type="ECO:0000256" key="5">
    <source>
        <dbReference type="SAM" id="MobiDB-lite"/>
    </source>
</evidence>
<dbReference type="PANTHER" id="PTHR31234">
    <property type="entry name" value="LATE EMBRYOGENESIS ABUNDANT (LEA) HYDROXYPROLINE-RICH GLYCOPROTEIN FAMILY"/>
    <property type="match status" value="1"/>
</dbReference>
<dbReference type="Pfam" id="PF03168">
    <property type="entry name" value="LEA_2"/>
    <property type="match status" value="1"/>
</dbReference>
<feature type="transmembrane region" description="Helical" evidence="6">
    <location>
        <begin position="83"/>
        <end position="111"/>
    </location>
</feature>
<dbReference type="GO" id="GO:0016020">
    <property type="term" value="C:membrane"/>
    <property type="evidence" value="ECO:0007669"/>
    <property type="project" value="UniProtKB-SubCell"/>
</dbReference>
<proteinExistence type="predicted"/>
<protein>
    <recommendedName>
        <fullName evidence="7">Late embryogenesis abundant protein LEA-2 subgroup domain-containing protein</fullName>
    </recommendedName>
</protein>
<evidence type="ECO:0000256" key="6">
    <source>
        <dbReference type="SAM" id="Phobius"/>
    </source>
</evidence>
<organism evidence="8 9">
    <name type="scientific">Castilleja foliolosa</name>
    <dbReference type="NCBI Taxonomy" id="1961234"/>
    <lineage>
        <taxon>Eukaryota</taxon>
        <taxon>Viridiplantae</taxon>
        <taxon>Streptophyta</taxon>
        <taxon>Embryophyta</taxon>
        <taxon>Tracheophyta</taxon>
        <taxon>Spermatophyta</taxon>
        <taxon>Magnoliopsida</taxon>
        <taxon>eudicotyledons</taxon>
        <taxon>Gunneridae</taxon>
        <taxon>Pentapetalae</taxon>
        <taxon>asterids</taxon>
        <taxon>lamiids</taxon>
        <taxon>Lamiales</taxon>
        <taxon>Orobanchaceae</taxon>
        <taxon>Pedicularideae</taxon>
        <taxon>Castillejinae</taxon>
        <taxon>Castilleja</taxon>
    </lineage>
</organism>
<feature type="compositionally biased region" description="Low complexity" evidence="5">
    <location>
        <begin position="8"/>
        <end position="19"/>
    </location>
</feature>
<comment type="subcellular location">
    <subcellularLocation>
        <location evidence="1">Membrane</location>
        <topology evidence="1">Single-pass membrane protein</topology>
    </subcellularLocation>
</comment>
<evidence type="ECO:0000256" key="3">
    <source>
        <dbReference type="ARBA" id="ARBA00022989"/>
    </source>
</evidence>
<dbReference type="AlphaFoldDB" id="A0ABD3BS53"/>
<comment type="caution">
    <text evidence="8">The sequence shown here is derived from an EMBL/GenBank/DDBJ whole genome shotgun (WGS) entry which is preliminary data.</text>
</comment>
<feature type="region of interest" description="Disordered" evidence="5">
    <location>
        <begin position="1"/>
        <end position="47"/>
    </location>
</feature>
<evidence type="ECO:0000256" key="1">
    <source>
        <dbReference type="ARBA" id="ARBA00004167"/>
    </source>
</evidence>
<name>A0ABD3BS53_9LAMI</name>
<dbReference type="InterPro" id="IPR044839">
    <property type="entry name" value="NDR1-like"/>
</dbReference>
<feature type="domain" description="Late embryogenesis abundant protein LEA-2 subgroup" evidence="7">
    <location>
        <begin position="144"/>
        <end position="243"/>
    </location>
</feature>
<evidence type="ECO:0000259" key="7">
    <source>
        <dbReference type="Pfam" id="PF03168"/>
    </source>
</evidence>
<dbReference type="InterPro" id="IPR004864">
    <property type="entry name" value="LEA_2"/>
</dbReference>
<dbReference type="PANTHER" id="PTHR31234:SF70">
    <property type="entry name" value="LATE EMBRYOGENESIS ABUNDANT PROTEIN LEA-2 SUBGROUP DOMAIN-CONTAINING PROTEIN"/>
    <property type="match status" value="1"/>
</dbReference>
<evidence type="ECO:0000256" key="4">
    <source>
        <dbReference type="ARBA" id="ARBA00023136"/>
    </source>
</evidence>
<sequence length="268" mass="29793">MADPQIHPSATPSSATPSSAAPPPTNSGQTPKAPNPPPSRRLTPPPSYVVQLPREQILRHPPPENATKFEELSRRKNRRSFCCYCYCCFALCLLLLLIAAAVSAASVYLIFDFKSPKYTVTNISVRKMNLTSSAPIRPEFDVSVKADNPSGNVGIYYMDSTVNIYYKGSELSYGVWPAFYQPKNNVTVLMTALTGFEVNNAVMTELRNDLRRKEVTFVVNVDAPVKFKVGSTKTWEIIVKVKCIVVVDALNEKAKIVSKDCGHNLRFW</sequence>
<keyword evidence="9" id="KW-1185">Reference proteome</keyword>